<reference evidence="2" key="1">
    <citation type="journal article" date="2020" name="Fungal Divers.">
        <title>Resolving the Mortierellaceae phylogeny through synthesis of multi-gene phylogenetics and phylogenomics.</title>
        <authorList>
            <person name="Vandepol N."/>
            <person name="Liber J."/>
            <person name="Desiro A."/>
            <person name="Na H."/>
            <person name="Kennedy M."/>
            <person name="Barry K."/>
            <person name="Grigoriev I.V."/>
            <person name="Miller A.N."/>
            <person name="O'Donnell K."/>
            <person name="Stajich J.E."/>
            <person name="Bonito G."/>
        </authorList>
    </citation>
    <scope>NUCLEOTIDE SEQUENCE</scope>
    <source>
        <strain evidence="2">NRRL 2769</strain>
    </source>
</reference>
<evidence type="ECO:0000313" key="3">
    <source>
        <dbReference type="Proteomes" id="UP000703661"/>
    </source>
</evidence>
<gene>
    <name evidence="2" type="ORF">BGZ80_010587</name>
</gene>
<dbReference type="Proteomes" id="UP000703661">
    <property type="component" value="Unassembled WGS sequence"/>
</dbReference>
<name>A0A9P6MVG4_9FUNG</name>
<comment type="caution">
    <text evidence="2">The sequence shown here is derived from an EMBL/GenBank/DDBJ whole genome shotgun (WGS) entry which is preliminary data.</text>
</comment>
<evidence type="ECO:0000256" key="1">
    <source>
        <dbReference type="SAM" id="MobiDB-lite"/>
    </source>
</evidence>
<dbReference type="EMBL" id="JAAAID010000752">
    <property type="protein sequence ID" value="KAG0014201.1"/>
    <property type="molecule type" value="Genomic_DNA"/>
</dbReference>
<feature type="compositionally biased region" description="Basic and acidic residues" evidence="1">
    <location>
        <begin position="581"/>
        <end position="592"/>
    </location>
</feature>
<feature type="region of interest" description="Disordered" evidence="1">
    <location>
        <begin position="289"/>
        <end position="366"/>
    </location>
</feature>
<sequence length="634" mass="72134">MILAGLDLKLTHAMHSRILQNTGVRAAADPHPAKKTALSIEREPIEMVESVLHHNPVYLHRNTIRLHNGRTGQNNNHTARMSILKTHQIKLQSPFRTNTPNKDEIELRGKRTDDSQISLDQQSFGYGYESQMPSDQTRLPLPPLPHSPTLPHCALLEQAGTEYAQDRILTRARSHSIQGTTEPSRSRYEPTYSSEWDSTRQGFSVSPQDITNVIDDPESQQVEPNPGTRLHYWESDEKRRIYYVDQNFETNPREESNYNILRESNIGGDLRQRYPWESRQLIPFQRSQSSVDLENAAPSHSPTSPFIPTRFNLNRRQSIPTQRSTNTKPSTLPPISESTATYPAIHSLRGGDANHGRTNSTGSDSMVSAAPTFQDTCGASPRQRPLWRIGHAGYYRKEDLEELYDLWRSQYESKDSSLLSLWRTGNKDGSMEGSVESERTRYAAEEWGNSSNENVDKGKDAWQDMDTELSFVGRNDIGSREESMKEATPSSREIMSVIDIKDGTAKQDLPARNSDSSEVKIAAGTNQVNDYTSRRDNVEKHSEGAEELRKEGEDEDREFEEKEGEEENRDEEEEESNPNESRQEEIISRDVDGSESDQCQKTSPVPNVPEAFQCRKQPEETYPDPYRHQAQVFA</sequence>
<proteinExistence type="predicted"/>
<feature type="compositionally biased region" description="Polar residues" evidence="1">
    <location>
        <begin position="289"/>
        <end position="330"/>
    </location>
</feature>
<organism evidence="2 3">
    <name type="scientific">Entomortierella chlamydospora</name>
    <dbReference type="NCBI Taxonomy" id="101097"/>
    <lineage>
        <taxon>Eukaryota</taxon>
        <taxon>Fungi</taxon>
        <taxon>Fungi incertae sedis</taxon>
        <taxon>Mucoromycota</taxon>
        <taxon>Mortierellomycotina</taxon>
        <taxon>Mortierellomycetes</taxon>
        <taxon>Mortierellales</taxon>
        <taxon>Mortierellaceae</taxon>
        <taxon>Entomortierella</taxon>
    </lineage>
</organism>
<feature type="compositionally biased region" description="Polar residues" evidence="1">
    <location>
        <begin position="596"/>
        <end position="605"/>
    </location>
</feature>
<feature type="compositionally biased region" description="Basic and acidic residues" evidence="1">
    <location>
        <begin position="532"/>
        <end position="552"/>
    </location>
</feature>
<feature type="compositionally biased region" description="Acidic residues" evidence="1">
    <location>
        <begin position="553"/>
        <end position="577"/>
    </location>
</feature>
<accession>A0A9P6MVG4</accession>
<feature type="region of interest" description="Disordered" evidence="1">
    <location>
        <begin position="475"/>
        <end position="634"/>
    </location>
</feature>
<keyword evidence="3" id="KW-1185">Reference proteome</keyword>
<feature type="compositionally biased region" description="Polar residues" evidence="1">
    <location>
        <begin position="191"/>
        <end position="203"/>
    </location>
</feature>
<evidence type="ECO:0000313" key="2">
    <source>
        <dbReference type="EMBL" id="KAG0014201.1"/>
    </source>
</evidence>
<feature type="region of interest" description="Disordered" evidence="1">
    <location>
        <begin position="172"/>
        <end position="203"/>
    </location>
</feature>
<protein>
    <submittedName>
        <fullName evidence="2">Uncharacterized protein</fullName>
    </submittedName>
</protein>
<dbReference type="AlphaFoldDB" id="A0A9P6MVG4"/>
<feature type="compositionally biased region" description="Polar residues" evidence="1">
    <location>
        <begin position="356"/>
        <end position="366"/>
    </location>
</feature>